<proteinExistence type="inferred from homology"/>
<evidence type="ECO:0000256" key="5">
    <source>
        <dbReference type="RuleBase" id="RU362066"/>
    </source>
</evidence>
<feature type="region of interest" description="Disordered" evidence="6">
    <location>
        <begin position="484"/>
        <end position="506"/>
    </location>
</feature>
<comment type="subunit">
    <text evidence="2 5">Homopentamer.</text>
</comment>
<comment type="function">
    <text evidence="5">Required for morphogenesis and for the elongation of the flagellar filament by facilitating polymerization of the flagellin monomers at the tip of growing filament. Forms a capping structure, which prevents flagellin subunits (transported through the central channel of the flagellum) from leaking out without polymerization at the distal end.</text>
</comment>
<dbReference type="PANTHER" id="PTHR30288:SF0">
    <property type="entry name" value="FLAGELLAR HOOK-ASSOCIATED PROTEIN 2"/>
    <property type="match status" value="1"/>
</dbReference>
<keyword evidence="10" id="KW-1185">Reference proteome</keyword>
<reference evidence="10" key="1">
    <citation type="journal article" date="2019" name="Int. J. Syst. Evol. Microbiol.">
        <title>The Global Catalogue of Microorganisms (GCM) 10K type strain sequencing project: providing services to taxonomists for standard genome sequencing and annotation.</title>
        <authorList>
            <consortium name="The Broad Institute Genomics Platform"/>
            <consortium name="The Broad Institute Genome Sequencing Center for Infectious Disease"/>
            <person name="Wu L."/>
            <person name="Ma J."/>
        </authorList>
    </citation>
    <scope>NUCLEOTIDE SEQUENCE [LARGE SCALE GENOMIC DNA]</scope>
    <source>
        <strain evidence="10">KCTC 13528</strain>
    </source>
</reference>
<organism evidence="9 10">
    <name type="scientific">Jeotgalibacillus terrae</name>
    <dbReference type="NCBI Taxonomy" id="587735"/>
    <lineage>
        <taxon>Bacteria</taxon>
        <taxon>Bacillati</taxon>
        <taxon>Bacillota</taxon>
        <taxon>Bacilli</taxon>
        <taxon>Bacillales</taxon>
        <taxon>Caryophanaceae</taxon>
        <taxon>Jeotgalibacillus</taxon>
    </lineage>
</organism>
<dbReference type="InterPro" id="IPR003481">
    <property type="entry name" value="FliD_N"/>
</dbReference>
<dbReference type="PANTHER" id="PTHR30288">
    <property type="entry name" value="FLAGELLAR CAP/ASSEMBLY PROTEIN FLID"/>
    <property type="match status" value="1"/>
</dbReference>
<evidence type="ECO:0000256" key="1">
    <source>
        <dbReference type="ARBA" id="ARBA00009764"/>
    </source>
</evidence>
<evidence type="ECO:0000256" key="2">
    <source>
        <dbReference type="ARBA" id="ARBA00011255"/>
    </source>
</evidence>
<comment type="subcellular location">
    <subcellularLocation>
        <location evidence="5">Secreted</location>
    </subcellularLocation>
    <subcellularLocation>
        <location evidence="5">Bacterial flagellum</location>
    </subcellularLocation>
</comment>
<keyword evidence="9" id="KW-0966">Cell projection</keyword>
<evidence type="ECO:0000313" key="9">
    <source>
        <dbReference type="EMBL" id="MFD2910473.1"/>
    </source>
</evidence>
<evidence type="ECO:0000259" key="7">
    <source>
        <dbReference type="Pfam" id="PF02465"/>
    </source>
</evidence>
<dbReference type="RefSeq" id="WP_204730194.1">
    <property type="nucleotide sequence ID" value="NZ_JAFBDK010000014.1"/>
</dbReference>
<evidence type="ECO:0000256" key="6">
    <source>
        <dbReference type="SAM" id="MobiDB-lite"/>
    </source>
</evidence>
<evidence type="ECO:0000256" key="3">
    <source>
        <dbReference type="ARBA" id="ARBA00023054"/>
    </source>
</evidence>
<keyword evidence="5" id="KW-0964">Secreted</keyword>
<gene>
    <name evidence="9" type="primary">fliD</name>
    <name evidence="9" type="ORF">ACFS5P_01140</name>
</gene>
<accession>A0ABW5ZEB8</accession>
<dbReference type="InterPro" id="IPR010809">
    <property type="entry name" value="FliD_C"/>
</dbReference>
<keyword evidence="4 5" id="KW-0975">Bacterial flagellum</keyword>
<evidence type="ECO:0000256" key="4">
    <source>
        <dbReference type="ARBA" id="ARBA00023143"/>
    </source>
</evidence>
<keyword evidence="9" id="KW-0969">Cilium</keyword>
<comment type="similarity">
    <text evidence="1 5">Belongs to the FliD family.</text>
</comment>
<sequence length="683" mass="74081">MRIGGLASGMDIDSIVKDLMRAERMPLDRMRQDKQTLEWQRDDYRAMNALMLDFRNKLSDMRFTTNYRARTVSTSDDTRVTATASSAAAQGSYSITKVDKLASAETWVTNSSINSNNSNPVDSSKSIKSQEGLFGKTLTWNTGAVGSQTITSNGTDPIKLNLHADEAIVNGELSKMSVKVNGTSYKVVDAANLEGAANQVTISANGELSFSSDVQIASGAAVRVDYVTNQKVHEGTLKEGAGTFSLSKKNLVEDGFAVSLNGGAAVSISNVTDNIGTLDGIGEINLDTGVITFDDGVVSADMSIRVDYKQEYTSLTAGAYNSSSGASPVTENFLIESSQSLNQVFSRVNTSKAGISMLLDETTGQLSVMKKETGDYNAGGNDIQLEGNLAGLLNLDSATVTQGADAEFMINGLATTRKSNTFTMSGVTFTLKQTFAETETPAGLTVNNDGNQVFDNIKEFVENYNTLIGGISLKTSEERYRSFQPLTDEQRGEMSEKQQEQWDEKAKSGLIRRDPILTGALTAMRNDFYSPVNNAETDPMMRQLASIGITTTSNYREGGKLEINEAKLKAAINDNPEAVEAMFIGGSNSTNDSEKGIIHRLHDTATETMERLRTKAGNEFSTLQNYSLGKSIVSVDERIQRFEDRLIQVEDRYWAQFTAMEKAVNQANSQGAYLMSQLGMGGQ</sequence>
<feature type="compositionally biased region" description="Basic and acidic residues" evidence="6">
    <location>
        <begin position="488"/>
        <end position="506"/>
    </location>
</feature>
<evidence type="ECO:0000313" key="10">
    <source>
        <dbReference type="Proteomes" id="UP001597561"/>
    </source>
</evidence>
<dbReference type="Pfam" id="PF02465">
    <property type="entry name" value="FliD_N"/>
    <property type="match status" value="1"/>
</dbReference>
<dbReference type="EMBL" id="JBHUPG010000001">
    <property type="protein sequence ID" value="MFD2910473.1"/>
    <property type="molecule type" value="Genomic_DNA"/>
</dbReference>
<feature type="domain" description="Flagellar hook-associated protein 2 N-terminal" evidence="7">
    <location>
        <begin position="8"/>
        <end position="104"/>
    </location>
</feature>
<dbReference type="InterPro" id="IPR040026">
    <property type="entry name" value="FliD"/>
</dbReference>
<protein>
    <recommendedName>
        <fullName evidence="5">Flagellar hook-associated protein 2</fullName>
        <shortName evidence="5">HAP2</shortName>
    </recommendedName>
    <alternativeName>
        <fullName evidence="5">Flagellar cap protein</fullName>
    </alternativeName>
</protein>
<keyword evidence="9" id="KW-0282">Flagellum</keyword>
<feature type="domain" description="Flagellar hook-associated protein 2 C-terminal" evidence="8">
    <location>
        <begin position="403"/>
        <end position="669"/>
    </location>
</feature>
<comment type="caution">
    <text evidence="9">The sequence shown here is derived from an EMBL/GenBank/DDBJ whole genome shotgun (WGS) entry which is preliminary data.</text>
</comment>
<keyword evidence="3" id="KW-0175">Coiled coil</keyword>
<name>A0ABW5ZEB8_9BACL</name>
<dbReference type="Proteomes" id="UP001597561">
    <property type="component" value="Unassembled WGS sequence"/>
</dbReference>
<dbReference type="Pfam" id="PF07195">
    <property type="entry name" value="FliD_C"/>
    <property type="match status" value="1"/>
</dbReference>
<evidence type="ECO:0000259" key="8">
    <source>
        <dbReference type="Pfam" id="PF07195"/>
    </source>
</evidence>